<dbReference type="AlphaFoldDB" id="A6TWU1"/>
<dbReference type="eggNOG" id="COG2508">
    <property type="taxonomic scope" value="Bacteria"/>
</dbReference>
<protein>
    <submittedName>
        <fullName evidence="5">Transcriptional regulator, CdaR</fullName>
    </submittedName>
</protein>
<gene>
    <name evidence="5" type="ordered locus">Amet_4588</name>
</gene>
<proteinExistence type="inferred from homology"/>
<keyword evidence="6" id="KW-1185">Reference proteome</keyword>
<dbReference type="Pfam" id="PF07905">
    <property type="entry name" value="PucR"/>
    <property type="match status" value="1"/>
</dbReference>
<evidence type="ECO:0000259" key="2">
    <source>
        <dbReference type="Pfam" id="PF07905"/>
    </source>
</evidence>
<dbReference type="HOGENOM" id="CLU_017436_3_2_9"/>
<dbReference type="InterPro" id="IPR025736">
    <property type="entry name" value="PucR_C-HTH_dom"/>
</dbReference>
<evidence type="ECO:0000259" key="4">
    <source>
        <dbReference type="Pfam" id="PF17853"/>
    </source>
</evidence>
<feature type="domain" description="PucR C-terminal helix-turn-helix" evidence="3">
    <location>
        <begin position="487"/>
        <end position="545"/>
    </location>
</feature>
<dbReference type="STRING" id="293826.Amet_4588"/>
<sequence>MHRQNGITIDEVLKMECMEKSKLIAGFKGTGNAVTKVNVMADPDILNWVDEGELLLTTAYSFQKDDKEAQKSLIQACSEKGLAGIGIKIYPYLECLSEEVLAIADKLNLPIIDLYYATPFSDIMTPVFREIFNRQTSLLQRLEKIHERLMKVVLAGGEVKEIAQVVYENLRNPIAIRIGAPHQWLYHLEDIEDVMKQALKRDAQGFYDPNLSQWKEKKLDERVELIQEKYLRRMVMPIVVKNSVYGHIFAWSVFTPLGGFDLSVLETASTTMALEILKQLSVRDVENRYRGEFLDDLLSLDATRKQKAMERAHIFKLDAQSSYVMIIIQFQHQSREVVGFLEEKLNSISSEIQSFLSELSFNVFLVNKTDSIHLLVDLNGTNQAEQVLKNFTLNLNELLNKKMKTQDFGIGVGRMYKGLCQSYKSYHDAMKAIETGAILEEGQMTYFDDLGIYKILCQDVLKEELEQFYQVTLSSLDQYDSKKKTELVKTLEMYFQYNGNLKRISEALFTHYNTTLYRIQRIKQITELDLEDQRDRLNLEVALKIKKILKK</sequence>
<dbReference type="InterPro" id="IPR041522">
    <property type="entry name" value="CdaR_GGDEF"/>
</dbReference>
<name>A6TWU1_ALKMQ</name>
<organism evidence="5 6">
    <name type="scientific">Alkaliphilus metalliredigens (strain QYMF)</name>
    <dbReference type="NCBI Taxonomy" id="293826"/>
    <lineage>
        <taxon>Bacteria</taxon>
        <taxon>Bacillati</taxon>
        <taxon>Bacillota</taxon>
        <taxon>Clostridia</taxon>
        <taxon>Peptostreptococcales</taxon>
        <taxon>Natronincolaceae</taxon>
        <taxon>Alkaliphilus</taxon>
    </lineage>
</organism>
<reference evidence="6" key="1">
    <citation type="journal article" date="2016" name="Genome Announc.">
        <title>Complete genome sequence of Alkaliphilus metalliredigens strain QYMF, an alkaliphilic and metal-reducing bacterium isolated from borax-contaminated leachate ponds.</title>
        <authorList>
            <person name="Hwang C."/>
            <person name="Copeland A."/>
            <person name="Lucas S."/>
            <person name="Lapidus A."/>
            <person name="Barry K."/>
            <person name="Detter J.C."/>
            <person name="Glavina Del Rio T."/>
            <person name="Hammon N."/>
            <person name="Israni S."/>
            <person name="Dalin E."/>
            <person name="Tice H."/>
            <person name="Pitluck S."/>
            <person name="Chertkov O."/>
            <person name="Brettin T."/>
            <person name="Bruce D."/>
            <person name="Han C."/>
            <person name="Schmutz J."/>
            <person name="Larimer F."/>
            <person name="Land M.L."/>
            <person name="Hauser L."/>
            <person name="Kyrpides N."/>
            <person name="Mikhailova N."/>
            <person name="Ye Q."/>
            <person name="Zhou J."/>
            <person name="Richardson P."/>
            <person name="Fields M.W."/>
        </authorList>
    </citation>
    <scope>NUCLEOTIDE SEQUENCE [LARGE SCALE GENOMIC DNA]</scope>
    <source>
        <strain evidence="6">QYMF</strain>
    </source>
</reference>
<dbReference type="Pfam" id="PF17853">
    <property type="entry name" value="GGDEF_2"/>
    <property type="match status" value="1"/>
</dbReference>
<dbReference type="Proteomes" id="UP000001572">
    <property type="component" value="Chromosome"/>
</dbReference>
<evidence type="ECO:0000256" key="1">
    <source>
        <dbReference type="ARBA" id="ARBA00006754"/>
    </source>
</evidence>
<dbReference type="OrthoDB" id="143422at2"/>
<feature type="domain" description="Purine catabolism PurC-like" evidence="2">
    <location>
        <begin position="11"/>
        <end position="131"/>
    </location>
</feature>
<dbReference type="InterPro" id="IPR012914">
    <property type="entry name" value="PucR_dom"/>
</dbReference>
<comment type="similarity">
    <text evidence="1">Belongs to the CdaR family.</text>
</comment>
<dbReference type="InterPro" id="IPR051448">
    <property type="entry name" value="CdaR-like_regulators"/>
</dbReference>
<dbReference type="RefSeq" id="WP_012065547.1">
    <property type="nucleotide sequence ID" value="NC_009633.1"/>
</dbReference>
<dbReference type="Pfam" id="PF13556">
    <property type="entry name" value="HTH_30"/>
    <property type="match status" value="1"/>
</dbReference>
<dbReference type="KEGG" id="amt:Amet_4588"/>
<accession>A6TWU1</accession>
<dbReference type="InterPro" id="IPR042070">
    <property type="entry name" value="PucR_C-HTH_sf"/>
</dbReference>
<dbReference type="EMBL" id="CP000724">
    <property type="protein sequence ID" value="ABR50659.1"/>
    <property type="molecule type" value="Genomic_DNA"/>
</dbReference>
<dbReference type="Gene3D" id="1.10.10.2840">
    <property type="entry name" value="PucR C-terminal helix-turn-helix domain"/>
    <property type="match status" value="1"/>
</dbReference>
<dbReference type="PANTHER" id="PTHR33744">
    <property type="entry name" value="CARBOHYDRATE DIACID REGULATOR"/>
    <property type="match status" value="1"/>
</dbReference>
<evidence type="ECO:0000313" key="5">
    <source>
        <dbReference type="EMBL" id="ABR50659.1"/>
    </source>
</evidence>
<evidence type="ECO:0000313" key="6">
    <source>
        <dbReference type="Proteomes" id="UP000001572"/>
    </source>
</evidence>
<dbReference type="PANTHER" id="PTHR33744:SF1">
    <property type="entry name" value="DNA-BINDING TRANSCRIPTIONAL ACTIVATOR ADER"/>
    <property type="match status" value="1"/>
</dbReference>
<evidence type="ECO:0000259" key="3">
    <source>
        <dbReference type="Pfam" id="PF13556"/>
    </source>
</evidence>
<feature type="domain" description="CdaR GGDEF-like" evidence="4">
    <location>
        <begin position="307"/>
        <end position="434"/>
    </location>
</feature>